<feature type="compositionally biased region" description="Low complexity" evidence="1">
    <location>
        <begin position="65"/>
        <end position="90"/>
    </location>
</feature>
<protein>
    <submittedName>
        <fullName evidence="2">Uncharacterized protein</fullName>
    </submittedName>
</protein>
<feature type="compositionally biased region" description="Pro residues" evidence="1">
    <location>
        <begin position="16"/>
        <end position="37"/>
    </location>
</feature>
<dbReference type="Gramene" id="TuG1812G0300005546.01.T01">
    <property type="protein sequence ID" value="TuG1812G0300005546.01.T01"/>
    <property type="gene ID" value="TuG1812G0300005546.01"/>
</dbReference>
<accession>A0A8R7Q0D5</accession>
<reference evidence="3" key="1">
    <citation type="journal article" date="2013" name="Nature">
        <title>Draft genome of the wheat A-genome progenitor Triticum urartu.</title>
        <authorList>
            <person name="Ling H.Q."/>
            <person name="Zhao S."/>
            <person name="Liu D."/>
            <person name="Wang J."/>
            <person name="Sun H."/>
            <person name="Zhang C."/>
            <person name="Fan H."/>
            <person name="Li D."/>
            <person name="Dong L."/>
            <person name="Tao Y."/>
            <person name="Gao C."/>
            <person name="Wu H."/>
            <person name="Li Y."/>
            <person name="Cui Y."/>
            <person name="Guo X."/>
            <person name="Zheng S."/>
            <person name="Wang B."/>
            <person name="Yu K."/>
            <person name="Liang Q."/>
            <person name="Yang W."/>
            <person name="Lou X."/>
            <person name="Chen J."/>
            <person name="Feng M."/>
            <person name="Jian J."/>
            <person name="Zhang X."/>
            <person name="Luo G."/>
            <person name="Jiang Y."/>
            <person name="Liu J."/>
            <person name="Wang Z."/>
            <person name="Sha Y."/>
            <person name="Zhang B."/>
            <person name="Wu H."/>
            <person name="Tang D."/>
            <person name="Shen Q."/>
            <person name="Xue P."/>
            <person name="Zou S."/>
            <person name="Wang X."/>
            <person name="Liu X."/>
            <person name="Wang F."/>
            <person name="Yang Y."/>
            <person name="An X."/>
            <person name="Dong Z."/>
            <person name="Zhang K."/>
            <person name="Zhang X."/>
            <person name="Luo M.C."/>
            <person name="Dvorak J."/>
            <person name="Tong Y."/>
            <person name="Wang J."/>
            <person name="Yang H."/>
            <person name="Li Z."/>
            <person name="Wang D."/>
            <person name="Zhang A."/>
            <person name="Wang J."/>
        </authorList>
    </citation>
    <scope>NUCLEOTIDE SEQUENCE</scope>
    <source>
        <strain evidence="3">cv. G1812</strain>
    </source>
</reference>
<reference evidence="2" key="3">
    <citation type="submission" date="2022-06" db="UniProtKB">
        <authorList>
            <consortium name="EnsemblPlants"/>
        </authorList>
    </citation>
    <scope>IDENTIFICATION</scope>
</reference>
<organism evidence="2 3">
    <name type="scientific">Triticum urartu</name>
    <name type="common">Red wild einkorn</name>
    <name type="synonym">Crithodium urartu</name>
    <dbReference type="NCBI Taxonomy" id="4572"/>
    <lineage>
        <taxon>Eukaryota</taxon>
        <taxon>Viridiplantae</taxon>
        <taxon>Streptophyta</taxon>
        <taxon>Embryophyta</taxon>
        <taxon>Tracheophyta</taxon>
        <taxon>Spermatophyta</taxon>
        <taxon>Magnoliopsida</taxon>
        <taxon>Liliopsida</taxon>
        <taxon>Poales</taxon>
        <taxon>Poaceae</taxon>
        <taxon>BOP clade</taxon>
        <taxon>Pooideae</taxon>
        <taxon>Triticodae</taxon>
        <taxon>Triticeae</taxon>
        <taxon>Triticinae</taxon>
        <taxon>Triticum</taxon>
    </lineage>
</organism>
<dbReference type="EnsemblPlants" id="TuG1812G0300005546.01.T01">
    <property type="protein sequence ID" value="TuG1812G0300005546.01.T01"/>
    <property type="gene ID" value="TuG1812G0300005546.01"/>
</dbReference>
<evidence type="ECO:0000256" key="1">
    <source>
        <dbReference type="SAM" id="MobiDB-lite"/>
    </source>
</evidence>
<gene>
    <name evidence="2" type="primary">LOC125549440</name>
</gene>
<evidence type="ECO:0000313" key="2">
    <source>
        <dbReference type="EnsemblPlants" id="TuG1812G0300005546.01.T01"/>
    </source>
</evidence>
<keyword evidence="3" id="KW-1185">Reference proteome</keyword>
<evidence type="ECO:0000313" key="3">
    <source>
        <dbReference type="Proteomes" id="UP000015106"/>
    </source>
</evidence>
<dbReference type="PANTHER" id="PTHR34480:SF10">
    <property type="match status" value="1"/>
</dbReference>
<dbReference type="OrthoDB" id="10294221at2759"/>
<feature type="region of interest" description="Disordered" evidence="1">
    <location>
        <begin position="1"/>
        <end position="100"/>
    </location>
</feature>
<reference evidence="2" key="2">
    <citation type="submission" date="2018-03" db="EMBL/GenBank/DDBJ databases">
        <title>The Triticum urartu genome reveals the dynamic nature of wheat genome evolution.</title>
        <authorList>
            <person name="Ling H."/>
            <person name="Ma B."/>
            <person name="Shi X."/>
            <person name="Liu H."/>
            <person name="Dong L."/>
            <person name="Sun H."/>
            <person name="Cao Y."/>
            <person name="Gao Q."/>
            <person name="Zheng S."/>
            <person name="Li Y."/>
            <person name="Yu Y."/>
            <person name="Du H."/>
            <person name="Qi M."/>
            <person name="Li Y."/>
            <person name="Yu H."/>
            <person name="Cui Y."/>
            <person name="Wang N."/>
            <person name="Chen C."/>
            <person name="Wu H."/>
            <person name="Zhao Y."/>
            <person name="Zhang J."/>
            <person name="Li Y."/>
            <person name="Zhou W."/>
            <person name="Zhang B."/>
            <person name="Hu W."/>
            <person name="Eijk M."/>
            <person name="Tang J."/>
            <person name="Witsenboer H."/>
            <person name="Zhao S."/>
            <person name="Li Z."/>
            <person name="Zhang A."/>
            <person name="Wang D."/>
            <person name="Liang C."/>
        </authorList>
    </citation>
    <scope>NUCLEOTIDE SEQUENCE [LARGE SCALE GENOMIC DNA]</scope>
    <source>
        <strain evidence="2">cv. G1812</strain>
    </source>
</reference>
<dbReference type="Proteomes" id="UP000015106">
    <property type="component" value="Chromosome 3"/>
</dbReference>
<dbReference type="AlphaFoldDB" id="A0A8R7Q0D5"/>
<feature type="compositionally biased region" description="Basic residues" evidence="1">
    <location>
        <begin position="39"/>
        <end position="49"/>
    </location>
</feature>
<dbReference type="GeneID" id="125549440"/>
<proteinExistence type="predicted"/>
<dbReference type="KEGG" id="tua:125549440"/>
<dbReference type="PANTHER" id="PTHR34480">
    <property type="entry name" value="OS01G0967800 PROTEIN-RELATED"/>
    <property type="match status" value="1"/>
</dbReference>
<name>A0A8R7Q0D5_TRIUA</name>
<dbReference type="RefSeq" id="XP_048568809.1">
    <property type="nucleotide sequence ID" value="XM_048712852.1"/>
</dbReference>
<sequence>MKKKTRNPSAESRSPFPSPSPRFHPAEEAPPPDPVPMPQKRRRRPRRRSPREGSSRRLRGEDGASFPVSLVESYSSSSSSSPSSGSPSLDDPSDTRSSRRYESRYHEILASRLAQLPLPACADDDGPDLPSDETVEALVRSSFYDDELRAALVEYQAHNFFLGGPDVQGRDGDSGEFDSSSVIHDVTQEDLLADNERLRSHIHDEIDTESQLDLEELDRLYHKYARYRLKACMLLKGMPIDDAALECKYTPELALDYLSDGAFGWCFDLDPCLPASFSDYQRLVPCNEGGDEYESWSEYREFYSTPETDRDYLLYWEMIVKDLKWIEEHVLKAFSEWHELHEKASCQAVRIAARFTSIHPRLAYYGFLEYKQSTRFYLKFVKDLDSVFFEIWKLVNLQMSFRDAMEHVYEENPFSLRKRDLERELSRPGSLRLEEQFRRCTEGISKEVPEWIARELISQEVRFKCAVPKTYAQYARKKLKIAEVIGLIPEAKIPT</sequence>
<feature type="compositionally biased region" description="Basic and acidic residues" evidence="1">
    <location>
        <begin position="50"/>
        <end position="62"/>
    </location>
</feature>